<evidence type="ECO:0000313" key="9">
    <source>
        <dbReference type="EMBL" id="GGC85877.1"/>
    </source>
</evidence>
<evidence type="ECO:0000256" key="1">
    <source>
        <dbReference type="ARBA" id="ARBA00005272"/>
    </source>
</evidence>
<dbReference type="PANTHER" id="PTHR43706:SF47">
    <property type="entry name" value="EXTERNAL NADH-UBIQUINONE OXIDOREDUCTASE 1, MITOCHONDRIAL-RELATED"/>
    <property type="match status" value="1"/>
</dbReference>
<dbReference type="InterPro" id="IPR045024">
    <property type="entry name" value="NDH-2"/>
</dbReference>
<feature type="domain" description="FAD/NAD(P)-binding" evidence="8">
    <location>
        <begin position="22"/>
        <end position="342"/>
    </location>
</feature>
<gene>
    <name evidence="9" type="ORF">GCM10011396_36510</name>
</gene>
<evidence type="ECO:0000313" key="10">
    <source>
        <dbReference type="Proteomes" id="UP000637423"/>
    </source>
</evidence>
<comment type="similarity">
    <text evidence="1">Belongs to the NADH dehydrogenase family.</text>
</comment>
<reference evidence="9" key="1">
    <citation type="journal article" date="2014" name="Int. J. Syst. Evol. Microbiol.">
        <title>Complete genome sequence of Corynebacterium casei LMG S-19264T (=DSM 44701T), isolated from a smear-ripened cheese.</title>
        <authorList>
            <consortium name="US DOE Joint Genome Institute (JGI-PGF)"/>
            <person name="Walter F."/>
            <person name="Albersmeier A."/>
            <person name="Kalinowski J."/>
            <person name="Ruckert C."/>
        </authorList>
    </citation>
    <scope>NUCLEOTIDE SEQUENCE</scope>
    <source>
        <strain evidence="9">CGMCC 1.10998</strain>
    </source>
</reference>
<keyword evidence="3" id="KW-0285">Flavoprotein</keyword>
<sequence length="450" mass="49357">MHDELDEALRLPERAVKEILPRVVIVGGGIGGTAAARALKKTPVEVLLIDRRNHYVFQPLLYQVATSVLSESEIASPIRQLSDSQENLSVIMGEVVGVDTAGREVVVDCENQSARRVPYDFLILATGTHPTYFGNDRFSEFAPGLKTLTDARRIRDRILGAFERAELEDDLNEQKRHMTFVLVGGGPAGVELAASLAQMTATTLRSNFRRIDPSSASIILLEGGKSILPAYGDELSEKATAQLKKIGVEIRTGVMVENIDADGVVAAGVRIPSSTVIWTAGVKPFPLGDWLGAKTDRAGRVLVGPYLEVPGHMEVFAIGDTAGVLQDNKPLPGVAQVALQQGKYVGNVIADRVRGRVGAQPFRYNDKGNMAVVGKNFALLQTEKMHTSGFVTWLIWAFIHIMSLPHAQNRIRVYTQWFWWYFTGQRSSRIIAEPEAVLSKGQKPLPFEPH</sequence>
<evidence type="ECO:0000256" key="3">
    <source>
        <dbReference type="ARBA" id="ARBA00022630"/>
    </source>
</evidence>
<dbReference type="PANTHER" id="PTHR43706">
    <property type="entry name" value="NADH DEHYDROGENASE"/>
    <property type="match status" value="1"/>
</dbReference>
<evidence type="ECO:0000259" key="8">
    <source>
        <dbReference type="Pfam" id="PF07992"/>
    </source>
</evidence>
<dbReference type="InterPro" id="IPR023753">
    <property type="entry name" value="FAD/NAD-binding_dom"/>
</dbReference>
<dbReference type="PRINTS" id="PR00411">
    <property type="entry name" value="PNDRDTASEI"/>
</dbReference>
<protein>
    <recommendedName>
        <fullName evidence="2">NADH:ubiquinone reductase (non-electrogenic)</fullName>
        <ecNumber evidence="2">1.6.5.9</ecNumber>
    </recommendedName>
</protein>
<dbReference type="SUPFAM" id="SSF51905">
    <property type="entry name" value="FAD/NAD(P)-binding domain"/>
    <property type="match status" value="1"/>
</dbReference>
<keyword evidence="6" id="KW-0520">NAD</keyword>
<organism evidence="9 10">
    <name type="scientific">Undibacterium terreum</name>
    <dbReference type="NCBI Taxonomy" id="1224302"/>
    <lineage>
        <taxon>Bacteria</taxon>
        <taxon>Pseudomonadati</taxon>
        <taxon>Pseudomonadota</taxon>
        <taxon>Betaproteobacteria</taxon>
        <taxon>Burkholderiales</taxon>
        <taxon>Oxalobacteraceae</taxon>
        <taxon>Undibacterium</taxon>
    </lineage>
</organism>
<keyword evidence="10" id="KW-1185">Reference proteome</keyword>
<comment type="caution">
    <text evidence="9">The sequence shown here is derived from an EMBL/GenBank/DDBJ whole genome shotgun (WGS) entry which is preliminary data.</text>
</comment>
<evidence type="ECO:0000256" key="4">
    <source>
        <dbReference type="ARBA" id="ARBA00022827"/>
    </source>
</evidence>
<proteinExistence type="inferred from homology"/>
<reference evidence="9" key="2">
    <citation type="submission" date="2020-09" db="EMBL/GenBank/DDBJ databases">
        <authorList>
            <person name="Sun Q."/>
            <person name="Zhou Y."/>
        </authorList>
    </citation>
    <scope>NUCLEOTIDE SEQUENCE</scope>
    <source>
        <strain evidence="9">CGMCC 1.10998</strain>
    </source>
</reference>
<dbReference type="Gene3D" id="3.50.50.100">
    <property type="match status" value="1"/>
</dbReference>
<dbReference type="InterPro" id="IPR036188">
    <property type="entry name" value="FAD/NAD-bd_sf"/>
</dbReference>
<name>A0A916USA1_9BURK</name>
<evidence type="ECO:0000256" key="7">
    <source>
        <dbReference type="ARBA" id="ARBA00047599"/>
    </source>
</evidence>
<evidence type="ECO:0000256" key="5">
    <source>
        <dbReference type="ARBA" id="ARBA00023002"/>
    </source>
</evidence>
<dbReference type="EMBL" id="BMED01000003">
    <property type="protein sequence ID" value="GGC85877.1"/>
    <property type="molecule type" value="Genomic_DNA"/>
</dbReference>
<dbReference type="PRINTS" id="PR00368">
    <property type="entry name" value="FADPNR"/>
</dbReference>
<accession>A0A916USA1</accession>
<dbReference type="Proteomes" id="UP000637423">
    <property type="component" value="Unassembled WGS sequence"/>
</dbReference>
<dbReference type="Pfam" id="PF07992">
    <property type="entry name" value="Pyr_redox_2"/>
    <property type="match status" value="1"/>
</dbReference>
<comment type="catalytic activity">
    <reaction evidence="7">
        <text>a quinone + NADH + H(+) = a quinol + NAD(+)</text>
        <dbReference type="Rhea" id="RHEA:46160"/>
        <dbReference type="ChEBI" id="CHEBI:15378"/>
        <dbReference type="ChEBI" id="CHEBI:24646"/>
        <dbReference type="ChEBI" id="CHEBI:57540"/>
        <dbReference type="ChEBI" id="CHEBI:57945"/>
        <dbReference type="ChEBI" id="CHEBI:132124"/>
        <dbReference type="EC" id="1.6.5.9"/>
    </reaction>
</comment>
<evidence type="ECO:0000256" key="2">
    <source>
        <dbReference type="ARBA" id="ARBA00012637"/>
    </source>
</evidence>
<dbReference type="EC" id="1.6.5.9" evidence="2"/>
<keyword evidence="4" id="KW-0274">FAD</keyword>
<keyword evidence="5" id="KW-0560">Oxidoreductase</keyword>
<dbReference type="GO" id="GO:0050136">
    <property type="term" value="F:NADH dehydrogenase (quinone) (non-electrogenic) activity"/>
    <property type="evidence" value="ECO:0007669"/>
    <property type="project" value="UniProtKB-EC"/>
</dbReference>
<evidence type="ECO:0000256" key="6">
    <source>
        <dbReference type="ARBA" id="ARBA00023027"/>
    </source>
</evidence>
<dbReference type="AlphaFoldDB" id="A0A916USA1"/>